<dbReference type="Proteomes" id="UP001224997">
    <property type="component" value="Unassembled WGS sequence"/>
</dbReference>
<evidence type="ECO:0000313" key="2">
    <source>
        <dbReference type="Proteomes" id="UP001224997"/>
    </source>
</evidence>
<accession>A0ABT9JC89</accession>
<dbReference type="RefSeq" id="WP_305963282.1">
    <property type="nucleotide sequence ID" value="NZ_JAVAMQ010000008.1"/>
</dbReference>
<protein>
    <recommendedName>
        <fullName evidence="3">Sulfotransferase family protein</fullName>
    </recommendedName>
</protein>
<sequence length="251" mass="28946">MTTTDLPSSPAPAAAFDAIRADRATPRSYFVMGERASGTNYLQWVIRENMQVRPIALEYWKHGFPTFDMIPEHLLIVVSYRNALSWLLSLYTSPWHASPQMQALGFSEFIRCPWETVIDNRFMRRRYQGTPMIGRPLQADRHPITGRAFENVLRMRTAKMQALEGLRNRRCNVVYTRQEDVLKDTGACLDALCRSFGLSRRQAELSLPTKRLGGWPEGMKREAPKRISDDDLAFIRSQLDLGFEARLGYHY</sequence>
<proteinExistence type="predicted"/>
<keyword evidence="2" id="KW-1185">Reference proteome</keyword>
<dbReference type="EMBL" id="JAVAMQ010000008">
    <property type="protein sequence ID" value="MDP5307431.1"/>
    <property type="molecule type" value="Genomic_DNA"/>
</dbReference>
<reference evidence="1 2" key="1">
    <citation type="submission" date="2023-08" db="EMBL/GenBank/DDBJ databases">
        <authorList>
            <person name="Park J.-S."/>
        </authorList>
    </citation>
    <scope>NUCLEOTIDE SEQUENCE [LARGE SCALE GENOMIC DNA]</scope>
    <source>
        <strain evidence="1 2">2205BS29-5</strain>
    </source>
</reference>
<name>A0ABT9JC89_9RHOB</name>
<dbReference type="SUPFAM" id="SSF52540">
    <property type="entry name" value="P-loop containing nucleoside triphosphate hydrolases"/>
    <property type="match status" value="1"/>
</dbReference>
<evidence type="ECO:0000313" key="1">
    <source>
        <dbReference type="EMBL" id="MDP5307431.1"/>
    </source>
</evidence>
<gene>
    <name evidence="1" type="ORF">Q5Y72_10045</name>
</gene>
<evidence type="ECO:0008006" key="3">
    <source>
        <dbReference type="Google" id="ProtNLM"/>
    </source>
</evidence>
<comment type="caution">
    <text evidence="1">The sequence shown here is derived from an EMBL/GenBank/DDBJ whole genome shotgun (WGS) entry which is preliminary data.</text>
</comment>
<organism evidence="1 2">
    <name type="scientific">Paracoccus spongiarum</name>
    <dbReference type="NCBI Taxonomy" id="3064387"/>
    <lineage>
        <taxon>Bacteria</taxon>
        <taxon>Pseudomonadati</taxon>
        <taxon>Pseudomonadota</taxon>
        <taxon>Alphaproteobacteria</taxon>
        <taxon>Rhodobacterales</taxon>
        <taxon>Paracoccaceae</taxon>
        <taxon>Paracoccus</taxon>
    </lineage>
</organism>
<dbReference type="InterPro" id="IPR027417">
    <property type="entry name" value="P-loop_NTPase"/>
</dbReference>